<organism evidence="15 16">
    <name type="scientific">Liparis tanakae</name>
    <name type="common">Tanaka's snailfish</name>
    <dbReference type="NCBI Taxonomy" id="230148"/>
    <lineage>
        <taxon>Eukaryota</taxon>
        <taxon>Metazoa</taxon>
        <taxon>Chordata</taxon>
        <taxon>Craniata</taxon>
        <taxon>Vertebrata</taxon>
        <taxon>Euteleostomi</taxon>
        <taxon>Actinopterygii</taxon>
        <taxon>Neopterygii</taxon>
        <taxon>Teleostei</taxon>
        <taxon>Neoteleostei</taxon>
        <taxon>Acanthomorphata</taxon>
        <taxon>Eupercaria</taxon>
        <taxon>Perciformes</taxon>
        <taxon>Cottioidei</taxon>
        <taxon>Cottales</taxon>
        <taxon>Liparidae</taxon>
        <taxon>Liparis</taxon>
    </lineage>
</organism>
<evidence type="ECO:0000313" key="15">
    <source>
        <dbReference type="EMBL" id="TNN50503.1"/>
    </source>
</evidence>
<feature type="domain" description="C2" evidence="14">
    <location>
        <begin position="338"/>
        <end position="476"/>
    </location>
</feature>
<keyword evidence="9 13" id="KW-0472">Membrane</keyword>
<evidence type="ECO:0000256" key="8">
    <source>
        <dbReference type="ARBA" id="ARBA00022989"/>
    </source>
</evidence>
<dbReference type="CDD" id="cd08404">
    <property type="entry name" value="C2B_Synaptotagmin-4"/>
    <property type="match status" value="1"/>
</dbReference>
<proteinExistence type="inferred from homology"/>
<keyword evidence="16" id="KW-1185">Reference proteome</keyword>
<evidence type="ECO:0000313" key="16">
    <source>
        <dbReference type="Proteomes" id="UP000314294"/>
    </source>
</evidence>
<feature type="compositionally biased region" description="Polar residues" evidence="12">
    <location>
        <begin position="179"/>
        <end position="189"/>
    </location>
</feature>
<dbReference type="GO" id="GO:0005544">
    <property type="term" value="F:calcium-dependent phospholipid binding"/>
    <property type="evidence" value="ECO:0007669"/>
    <property type="project" value="TreeGrafter"/>
</dbReference>
<evidence type="ECO:0000256" key="2">
    <source>
        <dbReference type="ARBA" id="ARBA00006996"/>
    </source>
</evidence>
<protein>
    <submittedName>
        <fullName evidence="15">Synaptotagmin-4</fullName>
    </submittedName>
</protein>
<evidence type="ECO:0000256" key="7">
    <source>
        <dbReference type="ARBA" id="ARBA00022837"/>
    </source>
</evidence>
<keyword evidence="7" id="KW-0106">Calcium</keyword>
<dbReference type="SUPFAM" id="SSF49562">
    <property type="entry name" value="C2 domain (Calcium/lipid-binding domain, CaLB)"/>
    <property type="match status" value="2"/>
</dbReference>
<dbReference type="GO" id="GO:0005886">
    <property type="term" value="C:plasma membrane"/>
    <property type="evidence" value="ECO:0007669"/>
    <property type="project" value="TreeGrafter"/>
</dbReference>
<dbReference type="GO" id="GO:1903531">
    <property type="term" value="P:negative regulation of secretion by cell"/>
    <property type="evidence" value="ECO:0007669"/>
    <property type="project" value="UniProtKB-ARBA"/>
</dbReference>
<dbReference type="GO" id="GO:0098793">
    <property type="term" value="C:presynapse"/>
    <property type="evidence" value="ECO:0007669"/>
    <property type="project" value="GOC"/>
</dbReference>
<comment type="caution">
    <text evidence="15">The sequence shown here is derived from an EMBL/GenBank/DDBJ whole genome shotgun (WGS) entry which is preliminary data.</text>
</comment>
<dbReference type="FunFam" id="2.60.40.150:FF:000051">
    <property type="entry name" value="Synaptotagmin 11"/>
    <property type="match status" value="1"/>
</dbReference>
<keyword evidence="3" id="KW-0597">Phosphoprotein</keyword>
<dbReference type="InterPro" id="IPR001565">
    <property type="entry name" value="Synaptotagmin"/>
</dbReference>
<evidence type="ECO:0000259" key="14">
    <source>
        <dbReference type="PROSITE" id="PS50004"/>
    </source>
</evidence>
<dbReference type="InterPro" id="IPR035892">
    <property type="entry name" value="C2_domain_sf"/>
</dbReference>
<keyword evidence="8 13" id="KW-1133">Transmembrane helix</keyword>
<reference evidence="15 16" key="1">
    <citation type="submission" date="2019-03" db="EMBL/GenBank/DDBJ databases">
        <title>First draft genome of Liparis tanakae, snailfish: a comprehensive survey of snailfish specific genes.</title>
        <authorList>
            <person name="Kim W."/>
            <person name="Song I."/>
            <person name="Jeong J.-H."/>
            <person name="Kim D."/>
            <person name="Kim S."/>
            <person name="Ryu S."/>
            <person name="Song J.Y."/>
            <person name="Lee S.K."/>
        </authorList>
    </citation>
    <scope>NUCLEOTIDE SEQUENCE [LARGE SCALE GENOMIC DNA]</scope>
    <source>
        <tissue evidence="15">Muscle</tissue>
    </source>
</reference>
<dbReference type="InterPro" id="IPR000008">
    <property type="entry name" value="C2_dom"/>
</dbReference>
<feature type="domain" description="C2" evidence="14">
    <location>
        <begin position="204"/>
        <end position="325"/>
    </location>
</feature>
<keyword evidence="6" id="KW-0677">Repeat</keyword>
<evidence type="ECO:0000256" key="12">
    <source>
        <dbReference type="SAM" id="MobiDB-lite"/>
    </source>
</evidence>
<dbReference type="CDD" id="cd08388">
    <property type="entry name" value="C2A_Synaptotagmin-4-11"/>
    <property type="match status" value="1"/>
</dbReference>
<dbReference type="PRINTS" id="PR00399">
    <property type="entry name" value="SYNAPTOTAGMN"/>
</dbReference>
<keyword evidence="10" id="KW-0968">Cytoplasmic vesicle</keyword>
<evidence type="ECO:0000256" key="5">
    <source>
        <dbReference type="ARBA" id="ARBA00022723"/>
    </source>
</evidence>
<dbReference type="Gene3D" id="2.60.40.150">
    <property type="entry name" value="C2 domain"/>
    <property type="match status" value="2"/>
</dbReference>
<dbReference type="GO" id="GO:0005509">
    <property type="term" value="F:calcium ion binding"/>
    <property type="evidence" value="ECO:0007669"/>
    <property type="project" value="TreeGrafter"/>
</dbReference>
<dbReference type="GO" id="GO:0006906">
    <property type="term" value="P:vesicle fusion"/>
    <property type="evidence" value="ECO:0007669"/>
    <property type="project" value="TreeGrafter"/>
</dbReference>
<dbReference type="Pfam" id="PF00168">
    <property type="entry name" value="C2"/>
    <property type="match status" value="2"/>
</dbReference>
<feature type="transmembrane region" description="Helical" evidence="13">
    <location>
        <begin position="12"/>
        <end position="37"/>
    </location>
</feature>
<dbReference type="SMART" id="SM00239">
    <property type="entry name" value="C2"/>
    <property type="match status" value="2"/>
</dbReference>
<evidence type="ECO:0000256" key="11">
    <source>
        <dbReference type="ARBA" id="ARBA00037847"/>
    </source>
</evidence>
<comment type="similarity">
    <text evidence="2">Belongs to the synaptotagmin family.</text>
</comment>
<dbReference type="PANTHER" id="PTHR10024">
    <property type="entry name" value="SYNAPTOTAGMIN"/>
    <property type="match status" value="1"/>
</dbReference>
<dbReference type="GO" id="GO:0000149">
    <property type="term" value="F:SNARE binding"/>
    <property type="evidence" value="ECO:0007669"/>
    <property type="project" value="TreeGrafter"/>
</dbReference>
<gene>
    <name evidence="15" type="primary">SYT4</name>
    <name evidence="15" type="ORF">EYF80_039313</name>
</gene>
<dbReference type="Proteomes" id="UP000314294">
    <property type="component" value="Unassembled WGS sequence"/>
</dbReference>
<dbReference type="GO" id="GO:0030659">
    <property type="term" value="C:cytoplasmic vesicle membrane"/>
    <property type="evidence" value="ECO:0007669"/>
    <property type="project" value="UniProtKB-SubCell"/>
</dbReference>
<dbReference type="GO" id="GO:0048791">
    <property type="term" value="P:calcium ion-regulated exocytosis of neurotransmitter"/>
    <property type="evidence" value="ECO:0007669"/>
    <property type="project" value="TreeGrafter"/>
</dbReference>
<evidence type="ECO:0000256" key="4">
    <source>
        <dbReference type="ARBA" id="ARBA00022692"/>
    </source>
</evidence>
<dbReference type="GO" id="GO:0030276">
    <property type="term" value="F:clathrin binding"/>
    <property type="evidence" value="ECO:0007669"/>
    <property type="project" value="TreeGrafter"/>
</dbReference>
<feature type="region of interest" description="Disordered" evidence="12">
    <location>
        <begin position="134"/>
        <end position="199"/>
    </location>
</feature>
<dbReference type="GO" id="GO:0001786">
    <property type="term" value="F:phosphatidylserine binding"/>
    <property type="evidence" value="ECO:0007669"/>
    <property type="project" value="TreeGrafter"/>
</dbReference>
<dbReference type="EMBL" id="SRLO01000615">
    <property type="protein sequence ID" value="TNN50503.1"/>
    <property type="molecule type" value="Genomic_DNA"/>
</dbReference>
<dbReference type="AlphaFoldDB" id="A0A4Z2GC46"/>
<dbReference type="PANTHER" id="PTHR10024:SF114">
    <property type="entry name" value="SYNAPTOTAGMIN-4"/>
    <property type="match status" value="1"/>
</dbReference>
<evidence type="ECO:0000256" key="3">
    <source>
        <dbReference type="ARBA" id="ARBA00022553"/>
    </source>
</evidence>
<evidence type="ECO:0000256" key="1">
    <source>
        <dbReference type="ARBA" id="ARBA00004156"/>
    </source>
</evidence>
<evidence type="ECO:0000256" key="6">
    <source>
        <dbReference type="ARBA" id="ARBA00022737"/>
    </source>
</evidence>
<name>A0A4Z2GC46_9TELE</name>
<keyword evidence="4 13" id="KW-0812">Transmembrane</keyword>
<evidence type="ECO:0000256" key="9">
    <source>
        <dbReference type="ARBA" id="ARBA00023136"/>
    </source>
</evidence>
<accession>A0A4Z2GC46</accession>
<sequence>MAPMVEEGAQLVVAVPVGVAVVSVFGLVFTVSAFAWICCQRKNTKSQKTPPYKFVHMLKGVDIYPESLSGKKKFAAAKAAAAAAAAKATTDAGKTDVNGNCHTAAPMSPTGDGKPAQSPDGYRQSLHLDLENRDLNGNFTTKPFHHHNQKVRSSPDLELPSPHAGFTQPGVTDRRDLPSPSSTLSSQAPTPAVDKPQVEEREGGLGTLHFSLEYQPEKKAFIVHIKEAHGLTPTDEQSLTSDPYIKLTLLPEKKHRVKTRVLRKTLDPAFDETFSFYGIPLARVSELSLQFMVLSFDRFSRDEVIGETLVPLSGIDLSEGRVLMSREIIKKNVKKSSGRGELLLSLCYQSTTNSLTVVVLKARHLPKTDNNGPTDPYVKVNMYQGKKRVCKKKTHVKKCSPNPVFNELFVFDLPSSSEALRDTSVELLLLDSDTGDSRRPNAVLGRLVLGTAAAGTPGDHWREICEHPRRQIAKWHALSED</sequence>
<feature type="region of interest" description="Disordered" evidence="12">
    <location>
        <begin position="89"/>
        <end position="122"/>
    </location>
</feature>
<dbReference type="GO" id="GO:0030424">
    <property type="term" value="C:axon"/>
    <property type="evidence" value="ECO:0007669"/>
    <property type="project" value="TreeGrafter"/>
</dbReference>
<keyword evidence="5" id="KW-0479">Metal-binding</keyword>
<dbReference type="FunFam" id="2.60.40.150:FF:000039">
    <property type="entry name" value="Synaptotagmin 11"/>
    <property type="match status" value="1"/>
</dbReference>
<dbReference type="OrthoDB" id="67700at2759"/>
<dbReference type="PROSITE" id="PS50004">
    <property type="entry name" value="C2"/>
    <property type="match status" value="2"/>
</dbReference>
<evidence type="ECO:0000256" key="13">
    <source>
        <dbReference type="SAM" id="Phobius"/>
    </source>
</evidence>
<evidence type="ECO:0000256" key="10">
    <source>
        <dbReference type="ARBA" id="ARBA00023329"/>
    </source>
</evidence>
<comment type="subcellular location">
    <subcellularLocation>
        <location evidence="1">Cytoplasmic vesicle membrane</location>
    </subcellularLocation>
    <subcellularLocation>
        <location evidence="11">Endomembrane system</location>
        <topology evidence="11">Single-pass membrane protein</topology>
    </subcellularLocation>
</comment>
<dbReference type="GO" id="GO:0070382">
    <property type="term" value="C:exocytic vesicle"/>
    <property type="evidence" value="ECO:0007669"/>
    <property type="project" value="TreeGrafter"/>
</dbReference>